<name>A0A4Z2F4P6_9TELE</name>
<comment type="caution">
    <text evidence="1">The sequence shown here is derived from an EMBL/GenBank/DDBJ whole genome shotgun (WGS) entry which is preliminary data.</text>
</comment>
<evidence type="ECO:0000313" key="2">
    <source>
        <dbReference type="Proteomes" id="UP000314294"/>
    </source>
</evidence>
<evidence type="ECO:0000313" key="1">
    <source>
        <dbReference type="EMBL" id="TNN35863.1"/>
    </source>
</evidence>
<dbReference type="EMBL" id="SRLO01001696">
    <property type="protein sequence ID" value="TNN35863.1"/>
    <property type="molecule type" value="Genomic_DNA"/>
</dbReference>
<reference evidence="1 2" key="1">
    <citation type="submission" date="2019-03" db="EMBL/GenBank/DDBJ databases">
        <title>First draft genome of Liparis tanakae, snailfish: a comprehensive survey of snailfish specific genes.</title>
        <authorList>
            <person name="Kim W."/>
            <person name="Song I."/>
            <person name="Jeong J.-H."/>
            <person name="Kim D."/>
            <person name="Kim S."/>
            <person name="Ryu S."/>
            <person name="Song J.Y."/>
            <person name="Lee S.K."/>
        </authorList>
    </citation>
    <scope>NUCLEOTIDE SEQUENCE [LARGE SCALE GENOMIC DNA]</scope>
    <source>
        <tissue evidence="1">Muscle</tissue>
    </source>
</reference>
<accession>A0A4Z2F4P6</accession>
<keyword evidence="2" id="KW-1185">Reference proteome</keyword>
<sequence>MPRLDLSMSPIVDHSSELRNGEQSKLRVPHADQRNGFVLEVGQQPVTHAHLLHRGHGVGVAFHQPVGHLQFNLVDGFSHGATEVHHGVSVDEFAVDRRQPVVHHHVHPLSKHPELKVENSSILLRVFVIPLLGHVIGNDLEKNTMRQTPVWLRSGFRARQEQAATNQQFPTTPWFRSWELMPFTNR</sequence>
<gene>
    <name evidence="1" type="ORF">EYF80_053970</name>
</gene>
<proteinExistence type="predicted"/>
<dbReference type="Proteomes" id="UP000314294">
    <property type="component" value="Unassembled WGS sequence"/>
</dbReference>
<protein>
    <submittedName>
        <fullName evidence="1">Uncharacterized protein</fullName>
    </submittedName>
</protein>
<dbReference type="AlphaFoldDB" id="A0A4Z2F4P6"/>
<organism evidence="1 2">
    <name type="scientific">Liparis tanakae</name>
    <name type="common">Tanaka's snailfish</name>
    <dbReference type="NCBI Taxonomy" id="230148"/>
    <lineage>
        <taxon>Eukaryota</taxon>
        <taxon>Metazoa</taxon>
        <taxon>Chordata</taxon>
        <taxon>Craniata</taxon>
        <taxon>Vertebrata</taxon>
        <taxon>Euteleostomi</taxon>
        <taxon>Actinopterygii</taxon>
        <taxon>Neopterygii</taxon>
        <taxon>Teleostei</taxon>
        <taxon>Neoteleostei</taxon>
        <taxon>Acanthomorphata</taxon>
        <taxon>Eupercaria</taxon>
        <taxon>Perciformes</taxon>
        <taxon>Cottioidei</taxon>
        <taxon>Cottales</taxon>
        <taxon>Liparidae</taxon>
        <taxon>Liparis</taxon>
    </lineage>
</organism>